<evidence type="ECO:0000256" key="1">
    <source>
        <dbReference type="SAM" id="MobiDB-lite"/>
    </source>
</evidence>
<proteinExistence type="predicted"/>
<name>A0A927HG52_9RHOB</name>
<keyword evidence="2" id="KW-0472">Membrane</keyword>
<keyword evidence="4" id="KW-1185">Reference proteome</keyword>
<feature type="region of interest" description="Disordered" evidence="1">
    <location>
        <begin position="30"/>
        <end position="52"/>
    </location>
</feature>
<evidence type="ECO:0000313" key="3">
    <source>
        <dbReference type="EMBL" id="MBD3665109.1"/>
    </source>
</evidence>
<reference evidence="3" key="1">
    <citation type="submission" date="2020-08" db="EMBL/GenBank/DDBJ databases">
        <title>Sulfitobacter aestuariivivens sp. nov., isolated from a tidal flat.</title>
        <authorList>
            <person name="Park S."/>
            <person name="Yoon J.-H."/>
        </authorList>
    </citation>
    <scope>NUCLEOTIDE SEQUENCE</scope>
    <source>
        <strain evidence="3">TSTF-M16</strain>
    </source>
</reference>
<organism evidence="3 4">
    <name type="scientific">Sulfitobacter aestuariivivens</name>
    <dbReference type="NCBI Taxonomy" id="2766981"/>
    <lineage>
        <taxon>Bacteria</taxon>
        <taxon>Pseudomonadati</taxon>
        <taxon>Pseudomonadota</taxon>
        <taxon>Alphaproteobacteria</taxon>
        <taxon>Rhodobacterales</taxon>
        <taxon>Roseobacteraceae</taxon>
        <taxon>Sulfitobacter</taxon>
    </lineage>
</organism>
<dbReference type="EMBL" id="JACTAG010000002">
    <property type="protein sequence ID" value="MBD3665109.1"/>
    <property type="molecule type" value="Genomic_DNA"/>
</dbReference>
<evidence type="ECO:0000313" key="4">
    <source>
        <dbReference type="Proteomes" id="UP000635142"/>
    </source>
</evidence>
<accession>A0A927HG52</accession>
<protein>
    <submittedName>
        <fullName evidence="3">Uncharacterized protein</fullName>
    </submittedName>
</protein>
<feature type="transmembrane region" description="Helical" evidence="2">
    <location>
        <begin position="6"/>
        <end position="25"/>
    </location>
</feature>
<evidence type="ECO:0000256" key="2">
    <source>
        <dbReference type="SAM" id="Phobius"/>
    </source>
</evidence>
<dbReference type="Proteomes" id="UP000635142">
    <property type="component" value="Unassembled WGS sequence"/>
</dbReference>
<feature type="compositionally biased region" description="Basic and acidic residues" evidence="1">
    <location>
        <begin position="36"/>
        <end position="52"/>
    </location>
</feature>
<sequence>MTVELLIGSLAVLLLGAVIILMLSGDRRISYQSQSWDKHDRSPNNRETHRKD</sequence>
<dbReference type="RefSeq" id="WP_191076105.1">
    <property type="nucleotide sequence ID" value="NZ_JACTAG010000002.1"/>
</dbReference>
<keyword evidence="2" id="KW-1133">Transmembrane helix</keyword>
<comment type="caution">
    <text evidence="3">The sequence shown here is derived from an EMBL/GenBank/DDBJ whole genome shotgun (WGS) entry which is preliminary data.</text>
</comment>
<dbReference type="AlphaFoldDB" id="A0A927HG52"/>
<gene>
    <name evidence="3" type="ORF">H9Q16_14340</name>
</gene>
<keyword evidence="2" id="KW-0812">Transmembrane</keyword>